<feature type="transmembrane region" description="Helical" evidence="1">
    <location>
        <begin position="20"/>
        <end position="41"/>
    </location>
</feature>
<accession>A0A0D1EG76</accession>
<protein>
    <recommendedName>
        <fullName evidence="4">Component of SufBCD complex</fullName>
    </recommendedName>
</protein>
<feature type="transmembrane region" description="Helical" evidence="1">
    <location>
        <begin position="145"/>
        <end position="163"/>
    </location>
</feature>
<organism evidence="2 3">
    <name type="scientific">Jannaschia aquimarina</name>
    <dbReference type="NCBI Taxonomy" id="935700"/>
    <lineage>
        <taxon>Bacteria</taxon>
        <taxon>Pseudomonadati</taxon>
        <taxon>Pseudomonadota</taxon>
        <taxon>Alphaproteobacteria</taxon>
        <taxon>Rhodobacterales</taxon>
        <taxon>Roseobacteraceae</taxon>
        <taxon>Jannaschia</taxon>
    </lineage>
</organism>
<keyword evidence="1" id="KW-0812">Transmembrane</keyword>
<proteinExistence type="predicted"/>
<keyword evidence="1" id="KW-0472">Membrane</keyword>
<evidence type="ECO:0008006" key="4">
    <source>
        <dbReference type="Google" id="ProtNLM"/>
    </source>
</evidence>
<name>A0A0D1EG76_9RHOB</name>
<dbReference type="AlphaFoldDB" id="A0A0D1EG76"/>
<dbReference type="Proteomes" id="UP000032232">
    <property type="component" value="Unassembled WGS sequence"/>
</dbReference>
<dbReference type="OrthoDB" id="7847071at2"/>
<sequence>MDFVQIAFEVIDLRSFSNLWFWIALAVLWSTASYWVVGVPFDMVRRASRGDEVASRDAHALGTIHARRLTHIADVSGTWATAFTWFAVTALGLIGFVYGLEFAQAIFLLFAPMSLVGWLNLRTARKLLSTDPDGLPPLLFRHRRVVQGIGMVSIFVTSMWGMWMNLNVSVLGG</sequence>
<feature type="transmembrane region" description="Helical" evidence="1">
    <location>
        <begin position="102"/>
        <end position="121"/>
    </location>
</feature>
<dbReference type="RefSeq" id="WP_043918993.1">
    <property type="nucleotide sequence ID" value="NZ_FZPF01000004.1"/>
</dbReference>
<dbReference type="EMBL" id="JYFE01000041">
    <property type="protein sequence ID" value="KIT15916.1"/>
    <property type="molecule type" value="Genomic_DNA"/>
</dbReference>
<evidence type="ECO:0000256" key="1">
    <source>
        <dbReference type="SAM" id="Phobius"/>
    </source>
</evidence>
<dbReference type="STRING" id="935700.jaqu_21840"/>
<comment type="caution">
    <text evidence="2">The sequence shown here is derived from an EMBL/GenBank/DDBJ whole genome shotgun (WGS) entry which is preliminary data.</text>
</comment>
<feature type="transmembrane region" description="Helical" evidence="1">
    <location>
        <begin position="77"/>
        <end position="96"/>
    </location>
</feature>
<evidence type="ECO:0000313" key="3">
    <source>
        <dbReference type="Proteomes" id="UP000032232"/>
    </source>
</evidence>
<keyword evidence="1" id="KW-1133">Transmembrane helix</keyword>
<keyword evidence="3" id="KW-1185">Reference proteome</keyword>
<gene>
    <name evidence="2" type="ORF">jaqu_21840</name>
</gene>
<evidence type="ECO:0000313" key="2">
    <source>
        <dbReference type="EMBL" id="KIT15916.1"/>
    </source>
</evidence>
<reference evidence="2 3" key="1">
    <citation type="submission" date="2015-02" db="EMBL/GenBank/DDBJ databases">
        <title>Genome Sequence of Jannaschia aquimarina DSM28248, a member of the Roseobacter clade.</title>
        <authorList>
            <person name="Voget S."/>
            <person name="Daniel R."/>
        </authorList>
    </citation>
    <scope>NUCLEOTIDE SEQUENCE [LARGE SCALE GENOMIC DNA]</scope>
    <source>
        <strain evidence="2 3">GSW-M26</strain>
    </source>
</reference>
<dbReference type="PATRIC" id="fig|935700.4.peg.2250"/>